<dbReference type="OrthoDB" id="9810759at2"/>
<proteinExistence type="predicted"/>
<evidence type="ECO:0000256" key="8">
    <source>
        <dbReference type="ARBA" id="ARBA00023136"/>
    </source>
</evidence>
<dbReference type="SUPFAM" id="SSF116726">
    <property type="entry name" value="TrkA C-terminal domain-like"/>
    <property type="match status" value="1"/>
</dbReference>
<sequence>MEELPVILGSGALVLLASVLAVRVSIRLGLPSLLLYLAIGVLIGEAGLGVEFDNPTLTQGLGLAALVMILTEGGLTTRWSVVRPALGPGIALSTVAVGVSIAVTGTALHFLLGLDWNVALLWGAVLASTDAAAVFSVLRTAGIGRRLGGTLELESGLNDAPTYIAVVLLATGTTVDWSLPLVVVYQLVAGGLIGLLLGRLGAEALRRAALPATGLYPLATVAVCVAAYATGQLAEASGLLATYVAGVVLGNARLPHRSDTVSFAEGLGWIAQIGLFVLLGLFASPERLLHAVVPGLVAGVVVLLLARPLSVVLSLAPFRVPWREQVFLSWAGLRGAVPIVLATIPLAEGLPGAQRLVDAVFVLVIVFTLLQGALLGPLAKLLRLTRDAEPREVQVDAAPLDELDAELLQVRIPVGSRLHGVYLAELRLPAGAGVSLVVRGGRGFTPEGTTRLQENDQLLVVTTQRVRDAAERRLRAVDRAGPLARWKGEPGH</sequence>
<dbReference type="PANTHER" id="PTHR32507:SF7">
    <property type="entry name" value="K(+)_H(+) ANTIPORTER NHAP2"/>
    <property type="match status" value="1"/>
</dbReference>
<feature type="transmembrane region" description="Helical" evidence="9">
    <location>
        <begin position="359"/>
        <end position="382"/>
    </location>
</feature>
<name>A0A2T0LS46_9PSEU</name>
<feature type="transmembrane region" description="Helical" evidence="9">
    <location>
        <begin position="291"/>
        <end position="315"/>
    </location>
</feature>
<organism evidence="11 12">
    <name type="scientific">Prauserella shujinwangii</name>
    <dbReference type="NCBI Taxonomy" id="1453103"/>
    <lineage>
        <taxon>Bacteria</taxon>
        <taxon>Bacillati</taxon>
        <taxon>Actinomycetota</taxon>
        <taxon>Actinomycetes</taxon>
        <taxon>Pseudonocardiales</taxon>
        <taxon>Pseudonocardiaceae</taxon>
        <taxon>Prauserella</taxon>
    </lineage>
</organism>
<keyword evidence="7" id="KW-0406">Ion transport</keyword>
<evidence type="ECO:0000256" key="2">
    <source>
        <dbReference type="ARBA" id="ARBA00022448"/>
    </source>
</evidence>
<keyword evidence="2" id="KW-0813">Transport</keyword>
<dbReference type="GO" id="GO:1902600">
    <property type="term" value="P:proton transmembrane transport"/>
    <property type="evidence" value="ECO:0007669"/>
    <property type="project" value="InterPro"/>
</dbReference>
<reference evidence="11 12" key="1">
    <citation type="submission" date="2018-03" db="EMBL/GenBank/DDBJ databases">
        <title>Genomic Encyclopedia of Type Strains, Phase III (KMG-III): the genomes of soil and plant-associated and newly described type strains.</title>
        <authorList>
            <person name="Whitman W."/>
        </authorList>
    </citation>
    <scope>NUCLEOTIDE SEQUENCE [LARGE SCALE GENOMIC DNA]</scope>
    <source>
        <strain evidence="11 12">CGMCC 4.7125</strain>
    </source>
</reference>
<feature type="transmembrane region" description="Helical" evidence="9">
    <location>
        <begin position="33"/>
        <end position="50"/>
    </location>
</feature>
<keyword evidence="12" id="KW-1185">Reference proteome</keyword>
<dbReference type="EMBL" id="PVNH01000007">
    <property type="protein sequence ID" value="PRX46499.1"/>
    <property type="molecule type" value="Genomic_DNA"/>
</dbReference>
<dbReference type="RefSeq" id="WP_106179912.1">
    <property type="nucleotide sequence ID" value="NZ_PVNH01000007.1"/>
</dbReference>
<feature type="transmembrane region" description="Helical" evidence="9">
    <location>
        <begin position="56"/>
        <end position="77"/>
    </location>
</feature>
<feature type="domain" description="RCK C-terminal" evidence="10">
    <location>
        <begin position="395"/>
        <end position="476"/>
    </location>
</feature>
<keyword evidence="5 9" id="KW-0812">Transmembrane</keyword>
<evidence type="ECO:0000313" key="11">
    <source>
        <dbReference type="EMBL" id="PRX46499.1"/>
    </source>
</evidence>
<evidence type="ECO:0000313" key="12">
    <source>
        <dbReference type="Proteomes" id="UP000238362"/>
    </source>
</evidence>
<dbReference type="InterPro" id="IPR006153">
    <property type="entry name" value="Cation/H_exchanger_TM"/>
</dbReference>
<dbReference type="InterPro" id="IPR036721">
    <property type="entry name" value="RCK_C_sf"/>
</dbReference>
<feature type="transmembrane region" description="Helical" evidence="9">
    <location>
        <begin position="236"/>
        <end position="254"/>
    </location>
</feature>
<dbReference type="NCBIfam" id="NF003715">
    <property type="entry name" value="PRK05326.1-2"/>
    <property type="match status" value="1"/>
</dbReference>
<dbReference type="Gene3D" id="1.20.1530.20">
    <property type="match status" value="1"/>
</dbReference>
<dbReference type="GO" id="GO:0015297">
    <property type="term" value="F:antiporter activity"/>
    <property type="evidence" value="ECO:0007669"/>
    <property type="project" value="UniProtKB-KW"/>
</dbReference>
<evidence type="ECO:0000256" key="6">
    <source>
        <dbReference type="ARBA" id="ARBA00022989"/>
    </source>
</evidence>
<dbReference type="NCBIfam" id="NF003716">
    <property type="entry name" value="PRK05326.1-3"/>
    <property type="match status" value="1"/>
</dbReference>
<protein>
    <submittedName>
        <fullName evidence="11">Potassium/proton antiporter (CPA1 family)</fullName>
    </submittedName>
</protein>
<evidence type="ECO:0000256" key="7">
    <source>
        <dbReference type="ARBA" id="ARBA00023065"/>
    </source>
</evidence>
<keyword evidence="8 9" id="KW-0472">Membrane</keyword>
<dbReference type="InterPro" id="IPR006037">
    <property type="entry name" value="RCK_C"/>
</dbReference>
<feature type="transmembrane region" description="Helical" evidence="9">
    <location>
        <begin position="177"/>
        <end position="197"/>
    </location>
</feature>
<feature type="transmembrane region" description="Helical" evidence="9">
    <location>
        <begin position="209"/>
        <end position="230"/>
    </location>
</feature>
<comment type="caution">
    <text evidence="11">The sequence shown here is derived from an EMBL/GenBank/DDBJ whole genome shotgun (WGS) entry which is preliminary data.</text>
</comment>
<keyword evidence="6 9" id="KW-1133">Transmembrane helix</keyword>
<feature type="transmembrane region" description="Helical" evidence="9">
    <location>
        <begin position="6"/>
        <end position="26"/>
    </location>
</feature>
<evidence type="ECO:0000256" key="3">
    <source>
        <dbReference type="ARBA" id="ARBA00022449"/>
    </source>
</evidence>
<evidence type="ECO:0000256" key="1">
    <source>
        <dbReference type="ARBA" id="ARBA00004651"/>
    </source>
</evidence>
<dbReference type="AlphaFoldDB" id="A0A2T0LS46"/>
<evidence type="ECO:0000256" key="5">
    <source>
        <dbReference type="ARBA" id="ARBA00022692"/>
    </source>
</evidence>
<dbReference type="Gene3D" id="3.30.70.1450">
    <property type="entry name" value="Regulator of K+ conductance, C-terminal domain"/>
    <property type="match status" value="1"/>
</dbReference>
<dbReference type="InterPro" id="IPR038770">
    <property type="entry name" value="Na+/solute_symporter_sf"/>
</dbReference>
<evidence type="ECO:0000256" key="4">
    <source>
        <dbReference type="ARBA" id="ARBA00022475"/>
    </source>
</evidence>
<keyword evidence="3" id="KW-0050">Antiport</keyword>
<comment type="subcellular location">
    <subcellularLocation>
        <location evidence="1">Cell membrane</location>
        <topology evidence="1">Multi-pass membrane protein</topology>
    </subcellularLocation>
</comment>
<evidence type="ECO:0000259" key="10">
    <source>
        <dbReference type="PROSITE" id="PS51202"/>
    </source>
</evidence>
<accession>A0A2T0LS46</accession>
<dbReference type="GO" id="GO:0008324">
    <property type="term" value="F:monoatomic cation transmembrane transporter activity"/>
    <property type="evidence" value="ECO:0007669"/>
    <property type="project" value="InterPro"/>
</dbReference>
<keyword evidence="4" id="KW-1003">Cell membrane</keyword>
<dbReference type="PROSITE" id="PS51202">
    <property type="entry name" value="RCK_C"/>
    <property type="match status" value="1"/>
</dbReference>
<evidence type="ECO:0000256" key="9">
    <source>
        <dbReference type="SAM" id="Phobius"/>
    </source>
</evidence>
<feature type="transmembrane region" description="Helical" evidence="9">
    <location>
        <begin position="266"/>
        <end position="285"/>
    </location>
</feature>
<dbReference type="Proteomes" id="UP000238362">
    <property type="component" value="Unassembled WGS sequence"/>
</dbReference>
<gene>
    <name evidence="11" type="ORF">B0I33_10776</name>
</gene>
<dbReference type="Pfam" id="PF02080">
    <property type="entry name" value="TrkA_C"/>
    <property type="match status" value="1"/>
</dbReference>
<dbReference type="Pfam" id="PF00999">
    <property type="entry name" value="Na_H_Exchanger"/>
    <property type="match status" value="1"/>
</dbReference>
<dbReference type="PANTHER" id="PTHR32507">
    <property type="entry name" value="NA(+)/H(+) ANTIPORTER 1"/>
    <property type="match status" value="1"/>
</dbReference>
<feature type="transmembrane region" description="Helical" evidence="9">
    <location>
        <begin position="89"/>
        <end position="112"/>
    </location>
</feature>
<dbReference type="GO" id="GO:0006813">
    <property type="term" value="P:potassium ion transport"/>
    <property type="evidence" value="ECO:0007669"/>
    <property type="project" value="InterPro"/>
</dbReference>
<feature type="transmembrane region" description="Helical" evidence="9">
    <location>
        <begin position="327"/>
        <end position="347"/>
    </location>
</feature>
<dbReference type="GO" id="GO:0005886">
    <property type="term" value="C:plasma membrane"/>
    <property type="evidence" value="ECO:0007669"/>
    <property type="project" value="UniProtKB-SubCell"/>
</dbReference>